<evidence type="ECO:0000313" key="9">
    <source>
        <dbReference type="EMBL" id="KAF3512320.1"/>
    </source>
</evidence>
<reference evidence="9" key="1">
    <citation type="submission" date="2019-12" db="EMBL/GenBank/DDBJ databases">
        <title>Genome sequencing and annotation of Brassica cretica.</title>
        <authorList>
            <person name="Studholme D.J."/>
            <person name="Sarris P."/>
        </authorList>
    </citation>
    <scope>NUCLEOTIDE SEQUENCE</scope>
    <source>
        <strain evidence="9">PFS-109/04</strain>
        <tissue evidence="9">Leaf</tissue>
    </source>
</reference>
<evidence type="ECO:0000256" key="4">
    <source>
        <dbReference type="ARBA" id="ARBA00022824"/>
    </source>
</evidence>
<evidence type="ECO:0000256" key="2">
    <source>
        <dbReference type="ARBA" id="ARBA00004240"/>
    </source>
</evidence>
<keyword evidence="7" id="KW-0143">Chaperone</keyword>
<dbReference type="SUPFAM" id="SSF158702">
    <property type="entry name" value="Sec63 N-terminal domain-like"/>
    <property type="match status" value="1"/>
</dbReference>
<evidence type="ECO:0000256" key="7">
    <source>
        <dbReference type="ARBA" id="ARBA00023186"/>
    </source>
</evidence>
<sequence>MVTQGMWERDSVLLQLPHFTKELAKRCQENNIETVFDLVEMEDEERLELLSMSDTELLDIAKFCNRFPNSDLTYEFVGSEDVTPGKEVTLERDMEGRTEVGAVDAPRYPKTKEEGWWLVVGDTKTNQLVAIKRVSLQKKAKVKLDFQVPSEAGEKPYTLLHALLDSRESGKTVITWKNDSCVSG</sequence>
<keyword evidence="3" id="KW-0812">Transmembrane</keyword>
<keyword evidence="5" id="KW-1133">Transmembrane helix</keyword>
<organism evidence="9 10">
    <name type="scientific">Brassica cretica</name>
    <name type="common">Mustard</name>
    <dbReference type="NCBI Taxonomy" id="69181"/>
    <lineage>
        <taxon>Eukaryota</taxon>
        <taxon>Viridiplantae</taxon>
        <taxon>Streptophyta</taxon>
        <taxon>Embryophyta</taxon>
        <taxon>Tracheophyta</taxon>
        <taxon>Spermatophyta</taxon>
        <taxon>Magnoliopsida</taxon>
        <taxon>eudicotyledons</taxon>
        <taxon>Gunneridae</taxon>
        <taxon>Pentapetalae</taxon>
        <taxon>rosids</taxon>
        <taxon>malvids</taxon>
        <taxon>Brassicales</taxon>
        <taxon>Brassicaceae</taxon>
        <taxon>Brassiceae</taxon>
        <taxon>Brassica</taxon>
    </lineage>
</organism>
<dbReference type="InterPro" id="IPR004179">
    <property type="entry name" value="Sec63-dom"/>
</dbReference>
<dbReference type="FunFam" id="1.10.150.20:FF:000013">
    <property type="entry name" value="U5 small nuclear ribonucleoprotein kDa helicase"/>
    <property type="match status" value="1"/>
</dbReference>
<evidence type="ECO:0000256" key="5">
    <source>
        <dbReference type="ARBA" id="ARBA00022989"/>
    </source>
</evidence>
<comment type="subcellular location">
    <subcellularLocation>
        <location evidence="2">Endoplasmic reticulum</location>
    </subcellularLocation>
    <subcellularLocation>
        <location evidence="1">Membrane</location>
        <topology evidence="1">Multi-pass membrane protein</topology>
    </subcellularLocation>
</comment>
<feature type="domain" description="SEC63" evidence="8">
    <location>
        <begin position="1"/>
        <end position="159"/>
    </location>
</feature>
<evidence type="ECO:0000256" key="6">
    <source>
        <dbReference type="ARBA" id="ARBA00023136"/>
    </source>
</evidence>
<dbReference type="GO" id="GO:0000388">
    <property type="term" value="P:spliceosome conformational change to release U4 (or U4atac) and U1 (or U11)"/>
    <property type="evidence" value="ECO:0007669"/>
    <property type="project" value="TreeGrafter"/>
</dbReference>
<dbReference type="GO" id="GO:0003723">
    <property type="term" value="F:RNA binding"/>
    <property type="evidence" value="ECO:0007669"/>
    <property type="project" value="TreeGrafter"/>
</dbReference>
<dbReference type="GO" id="GO:0005681">
    <property type="term" value="C:spliceosomal complex"/>
    <property type="evidence" value="ECO:0007669"/>
    <property type="project" value="TreeGrafter"/>
</dbReference>
<keyword evidence="4" id="KW-0256">Endoplasmic reticulum</keyword>
<dbReference type="GO" id="GO:0003724">
    <property type="term" value="F:RNA helicase activity"/>
    <property type="evidence" value="ECO:0007669"/>
    <property type="project" value="TreeGrafter"/>
</dbReference>
<accession>A0A8S9PAU2</accession>
<dbReference type="EMBL" id="QGKX02001521">
    <property type="protein sequence ID" value="KAF3512320.1"/>
    <property type="molecule type" value="Genomic_DNA"/>
</dbReference>
<evidence type="ECO:0000313" key="10">
    <source>
        <dbReference type="Proteomes" id="UP000712600"/>
    </source>
</evidence>
<proteinExistence type="predicted"/>
<name>A0A8S9PAU2_BRACR</name>
<keyword evidence="6" id="KW-0472">Membrane</keyword>
<dbReference type="Proteomes" id="UP000712600">
    <property type="component" value="Unassembled WGS sequence"/>
</dbReference>
<dbReference type="InterPro" id="IPR035892">
    <property type="entry name" value="C2_domain_sf"/>
</dbReference>
<dbReference type="PANTHER" id="PTHR24075:SF5">
    <property type="entry name" value="U5 SMALL NUCLEAR RIBONUCLEOPROTEIN 200 KDA HELICASE"/>
    <property type="match status" value="1"/>
</dbReference>
<dbReference type="AlphaFoldDB" id="A0A8S9PAU2"/>
<dbReference type="Gene3D" id="2.60.40.150">
    <property type="entry name" value="C2 domain"/>
    <property type="match status" value="1"/>
</dbReference>
<evidence type="ECO:0000259" key="8">
    <source>
        <dbReference type="Pfam" id="PF02889"/>
    </source>
</evidence>
<dbReference type="SUPFAM" id="SSF81296">
    <property type="entry name" value="E set domains"/>
    <property type="match status" value="1"/>
</dbReference>
<comment type="caution">
    <text evidence="9">The sequence shown here is derived from an EMBL/GenBank/DDBJ whole genome shotgun (WGS) entry which is preliminary data.</text>
</comment>
<evidence type="ECO:0000256" key="3">
    <source>
        <dbReference type="ARBA" id="ARBA00022692"/>
    </source>
</evidence>
<dbReference type="InterPro" id="IPR014756">
    <property type="entry name" value="Ig_E-set"/>
</dbReference>
<evidence type="ECO:0000256" key="1">
    <source>
        <dbReference type="ARBA" id="ARBA00004141"/>
    </source>
</evidence>
<dbReference type="Gene3D" id="1.10.150.20">
    <property type="entry name" value="5' to 3' exonuclease, C-terminal subdomain"/>
    <property type="match status" value="1"/>
</dbReference>
<gene>
    <name evidence="9" type="ORF">F2Q69_00009383</name>
</gene>
<protein>
    <recommendedName>
        <fullName evidence="8">SEC63 domain-containing protein</fullName>
    </recommendedName>
</protein>
<dbReference type="PANTHER" id="PTHR24075">
    <property type="entry name" value="SEC63 DOMAIN-CONTAINING"/>
    <property type="match status" value="1"/>
</dbReference>
<dbReference type="GO" id="GO:0016020">
    <property type="term" value="C:membrane"/>
    <property type="evidence" value="ECO:0007669"/>
    <property type="project" value="UniProtKB-SubCell"/>
</dbReference>
<dbReference type="GO" id="GO:0005783">
    <property type="term" value="C:endoplasmic reticulum"/>
    <property type="evidence" value="ECO:0007669"/>
    <property type="project" value="UniProtKB-SubCell"/>
</dbReference>
<dbReference type="Pfam" id="PF02889">
    <property type="entry name" value="Sec63"/>
    <property type="match status" value="1"/>
</dbReference>